<organism evidence="2 3">
    <name type="scientific">Mycobacterium lacus</name>
    <dbReference type="NCBI Taxonomy" id="169765"/>
    <lineage>
        <taxon>Bacteria</taxon>
        <taxon>Bacillati</taxon>
        <taxon>Actinomycetota</taxon>
        <taxon>Actinomycetes</taxon>
        <taxon>Mycobacteriales</taxon>
        <taxon>Mycobacteriaceae</taxon>
        <taxon>Mycobacterium</taxon>
    </lineage>
</organism>
<sequence>MTPKALSVNEFQYFIMSQSGKGAELAEEFEDFDPSLDRPQGQLLDDEPMAADLGSPK</sequence>
<evidence type="ECO:0000313" key="2">
    <source>
        <dbReference type="EMBL" id="BBX95401.1"/>
    </source>
</evidence>
<proteinExistence type="predicted"/>
<dbReference type="Proteomes" id="UP000466396">
    <property type="component" value="Chromosome"/>
</dbReference>
<feature type="region of interest" description="Disordered" evidence="1">
    <location>
        <begin position="33"/>
        <end position="57"/>
    </location>
</feature>
<dbReference type="AlphaFoldDB" id="A0A7I7NIA7"/>
<dbReference type="EMBL" id="AP022581">
    <property type="protein sequence ID" value="BBX95401.1"/>
    <property type="molecule type" value="Genomic_DNA"/>
</dbReference>
<dbReference type="KEGG" id="mlj:MLAC_06950"/>
<reference evidence="2 3" key="1">
    <citation type="journal article" date="2019" name="Emerg. Microbes Infect.">
        <title>Comprehensive subspecies identification of 175 nontuberculous mycobacteria species based on 7547 genomic profiles.</title>
        <authorList>
            <person name="Matsumoto Y."/>
            <person name="Kinjo T."/>
            <person name="Motooka D."/>
            <person name="Nabeya D."/>
            <person name="Jung N."/>
            <person name="Uechi K."/>
            <person name="Horii T."/>
            <person name="Iida T."/>
            <person name="Fujita J."/>
            <person name="Nakamura S."/>
        </authorList>
    </citation>
    <scope>NUCLEOTIDE SEQUENCE [LARGE SCALE GENOMIC DNA]</scope>
    <source>
        <strain evidence="2 3">JCM 15657</strain>
    </source>
</reference>
<gene>
    <name evidence="2" type="ORF">MLAC_06950</name>
</gene>
<keyword evidence="3" id="KW-1185">Reference proteome</keyword>
<accession>A0A7I7NIA7</accession>
<protein>
    <submittedName>
        <fullName evidence="2">Uncharacterized protein</fullName>
    </submittedName>
</protein>
<name>A0A7I7NIA7_9MYCO</name>
<evidence type="ECO:0000313" key="3">
    <source>
        <dbReference type="Proteomes" id="UP000466396"/>
    </source>
</evidence>
<evidence type="ECO:0000256" key="1">
    <source>
        <dbReference type="SAM" id="MobiDB-lite"/>
    </source>
</evidence>